<dbReference type="Pfam" id="PF02931">
    <property type="entry name" value="Neur_chan_LBD"/>
    <property type="match status" value="1"/>
</dbReference>
<evidence type="ECO:0000259" key="20">
    <source>
        <dbReference type="Pfam" id="PF02931"/>
    </source>
</evidence>
<evidence type="ECO:0000256" key="2">
    <source>
        <dbReference type="ARBA" id="ARBA00022475"/>
    </source>
</evidence>
<comment type="function">
    <text evidence="17">Forms serotonin (5-hydroxytryptamine/5-HT3)-activated cation-selective channel complexes, which when activated cause fast, depolarizing responses in neurons.</text>
</comment>
<keyword evidence="12" id="KW-0407">Ion channel</keyword>
<evidence type="ECO:0000256" key="9">
    <source>
        <dbReference type="ARBA" id="ARBA00023170"/>
    </source>
</evidence>
<evidence type="ECO:0000256" key="5">
    <source>
        <dbReference type="ARBA" id="ARBA00022989"/>
    </source>
</evidence>
<evidence type="ECO:0000256" key="7">
    <source>
        <dbReference type="ARBA" id="ARBA00023065"/>
    </source>
</evidence>
<dbReference type="OrthoDB" id="6097796at2759"/>
<evidence type="ECO:0000256" key="11">
    <source>
        <dbReference type="ARBA" id="ARBA00023286"/>
    </source>
</evidence>
<evidence type="ECO:0000256" key="13">
    <source>
        <dbReference type="ARBA" id="ARBA00034104"/>
    </source>
</evidence>
<keyword evidence="23" id="KW-1185">Reference proteome</keyword>
<evidence type="ECO:0000256" key="3">
    <source>
        <dbReference type="ARBA" id="ARBA00022692"/>
    </source>
</evidence>
<evidence type="ECO:0000256" key="14">
    <source>
        <dbReference type="ARBA" id="ARBA00034430"/>
    </source>
</evidence>
<dbReference type="InterPro" id="IPR036734">
    <property type="entry name" value="Neur_chan_lig-bd_sf"/>
</dbReference>
<dbReference type="InterPro" id="IPR038050">
    <property type="entry name" value="Neuro_actylchol_rec"/>
</dbReference>
<evidence type="ECO:0008006" key="24">
    <source>
        <dbReference type="Google" id="ProtNLM"/>
    </source>
</evidence>
<dbReference type="Gene3D" id="2.70.170.10">
    <property type="entry name" value="Neurotransmitter-gated ion-channel ligand-binding domain"/>
    <property type="match status" value="1"/>
</dbReference>
<dbReference type="SUPFAM" id="SSF90112">
    <property type="entry name" value="Neurotransmitter-gated ion-channel transmembrane pore"/>
    <property type="match status" value="1"/>
</dbReference>
<dbReference type="InterPro" id="IPR049944">
    <property type="entry name" value="LGIC_TM_5-HT3"/>
</dbReference>
<evidence type="ECO:0000256" key="15">
    <source>
        <dbReference type="ARBA" id="ARBA00036239"/>
    </source>
</evidence>
<gene>
    <name evidence="22" type="ORF">JZ751_029536</name>
</gene>
<feature type="compositionally biased region" description="Basic residues" evidence="18">
    <location>
        <begin position="253"/>
        <end position="266"/>
    </location>
</feature>
<sequence>MWDRVGGYRQQEDSYVSVSSSGWVRHSELVLLDLHCDLAMLLFPFDKQTCNLTLGSSLHAVQDLLLVQERSSHSYNHSHHFTPHGEWELLSLTTCTFTESQGEQQYSRITYQVLTYNLDHLHKASSVELGRYSLYYVVNLMVPSMLVMVIDLVGFAIPVESSERIPFKVTLLFGYVVFLLLVNDLLPPFRDYTPMLGERGRLYLVVCLVFLCLSMGESVLLLALGRPDVLQSTSMIQRLASSLCRDVPQRTAHSQRARQRSVRRGLQRSFGQGQRWAESEGGGTGVATGCGCGCVLQALSEELEVVSEELRTLTQREEQRSDSLRLMEALDWLCFCIYASVLLTFLLSLILLWTLYR</sequence>
<dbReference type="CDD" id="cd19063">
    <property type="entry name" value="LGIC_TM_5-HT3"/>
    <property type="match status" value="1"/>
</dbReference>
<keyword evidence="9" id="KW-0675">Receptor</keyword>
<protein>
    <recommendedName>
        <fullName evidence="24">5-hydroxytryptamine receptor 3A</fullName>
    </recommendedName>
</protein>
<dbReference type="PROSITE" id="PS00236">
    <property type="entry name" value="NEUROTR_ION_CHANNEL"/>
    <property type="match status" value="1"/>
</dbReference>
<dbReference type="InterPro" id="IPR006201">
    <property type="entry name" value="Neur_channel"/>
</dbReference>
<comment type="caution">
    <text evidence="22">The sequence shown here is derived from an EMBL/GenBank/DDBJ whole genome shotgun (WGS) entry which is preliminary data.</text>
</comment>
<name>A0A8T2NEE1_9TELE</name>
<evidence type="ECO:0000259" key="21">
    <source>
        <dbReference type="Pfam" id="PF02932"/>
    </source>
</evidence>
<feature type="region of interest" description="Disordered" evidence="18">
    <location>
        <begin position="250"/>
        <end position="281"/>
    </location>
</feature>
<feature type="transmembrane region" description="Helical" evidence="19">
    <location>
        <begin position="329"/>
        <end position="356"/>
    </location>
</feature>
<keyword evidence="6" id="KW-0770">Synapse</keyword>
<dbReference type="InterPro" id="IPR006029">
    <property type="entry name" value="Neurotrans-gated_channel_TM"/>
</dbReference>
<keyword evidence="4" id="KW-0732">Signal</keyword>
<dbReference type="SUPFAM" id="SSF63712">
    <property type="entry name" value="Nicotinic receptor ligand binding domain-like"/>
    <property type="match status" value="1"/>
</dbReference>
<dbReference type="Proteomes" id="UP000824540">
    <property type="component" value="Unassembled WGS sequence"/>
</dbReference>
<comment type="catalytic activity">
    <reaction evidence="16">
        <text>Ca(2+)(in) = Ca(2+)(out)</text>
        <dbReference type="Rhea" id="RHEA:29671"/>
        <dbReference type="ChEBI" id="CHEBI:29108"/>
    </reaction>
</comment>
<comment type="subcellular location">
    <subcellularLocation>
        <location evidence="13">Postsynaptic cell membrane</location>
        <topology evidence="13">Multi-pass membrane protein</topology>
    </subcellularLocation>
</comment>
<evidence type="ECO:0000256" key="12">
    <source>
        <dbReference type="ARBA" id="ARBA00023303"/>
    </source>
</evidence>
<keyword evidence="2" id="KW-1003">Cell membrane</keyword>
<evidence type="ECO:0000256" key="1">
    <source>
        <dbReference type="ARBA" id="ARBA00022448"/>
    </source>
</evidence>
<dbReference type="GO" id="GO:0005230">
    <property type="term" value="F:extracellular ligand-gated monoatomic ion channel activity"/>
    <property type="evidence" value="ECO:0007669"/>
    <property type="project" value="InterPro"/>
</dbReference>
<keyword evidence="10" id="KW-0628">Postsynaptic cell membrane</keyword>
<feature type="domain" description="Neurotransmitter-gated ion-channel transmembrane" evidence="21">
    <location>
        <begin position="141"/>
        <end position="345"/>
    </location>
</feature>
<keyword evidence="1" id="KW-0813">Transport</keyword>
<organism evidence="22 23">
    <name type="scientific">Albula glossodonta</name>
    <name type="common">roundjaw bonefish</name>
    <dbReference type="NCBI Taxonomy" id="121402"/>
    <lineage>
        <taxon>Eukaryota</taxon>
        <taxon>Metazoa</taxon>
        <taxon>Chordata</taxon>
        <taxon>Craniata</taxon>
        <taxon>Vertebrata</taxon>
        <taxon>Euteleostomi</taxon>
        <taxon>Actinopterygii</taxon>
        <taxon>Neopterygii</taxon>
        <taxon>Teleostei</taxon>
        <taxon>Albuliformes</taxon>
        <taxon>Albulidae</taxon>
        <taxon>Albula</taxon>
    </lineage>
</organism>
<evidence type="ECO:0000256" key="4">
    <source>
        <dbReference type="ARBA" id="ARBA00022729"/>
    </source>
</evidence>
<feature type="transmembrane region" description="Helical" evidence="19">
    <location>
        <begin position="165"/>
        <end position="182"/>
    </location>
</feature>
<keyword evidence="5 19" id="KW-1133">Transmembrane helix</keyword>
<evidence type="ECO:0000256" key="19">
    <source>
        <dbReference type="SAM" id="Phobius"/>
    </source>
</evidence>
<dbReference type="AlphaFoldDB" id="A0A8T2NEE1"/>
<dbReference type="GO" id="GO:0004888">
    <property type="term" value="F:transmembrane signaling receptor activity"/>
    <property type="evidence" value="ECO:0007669"/>
    <property type="project" value="InterPro"/>
</dbReference>
<keyword evidence="3 19" id="KW-0812">Transmembrane</keyword>
<evidence type="ECO:0000256" key="16">
    <source>
        <dbReference type="ARBA" id="ARBA00036634"/>
    </source>
</evidence>
<comment type="catalytic activity">
    <reaction evidence="15">
        <text>Na(+)(in) = Na(+)(out)</text>
        <dbReference type="Rhea" id="RHEA:34963"/>
        <dbReference type="ChEBI" id="CHEBI:29101"/>
    </reaction>
</comment>
<comment type="catalytic activity">
    <reaction evidence="14">
        <text>K(+)(in) = K(+)(out)</text>
        <dbReference type="Rhea" id="RHEA:29463"/>
        <dbReference type="ChEBI" id="CHEBI:29103"/>
    </reaction>
</comment>
<dbReference type="Gene3D" id="1.20.58.390">
    <property type="entry name" value="Neurotransmitter-gated ion-channel transmembrane domain"/>
    <property type="match status" value="1"/>
</dbReference>
<evidence type="ECO:0000256" key="10">
    <source>
        <dbReference type="ARBA" id="ARBA00023257"/>
    </source>
</evidence>
<evidence type="ECO:0000313" key="22">
    <source>
        <dbReference type="EMBL" id="KAG9337251.1"/>
    </source>
</evidence>
<dbReference type="InterPro" id="IPR006202">
    <property type="entry name" value="Neur_chan_lig-bd"/>
</dbReference>
<feature type="transmembrane region" description="Helical" evidence="19">
    <location>
        <begin position="202"/>
        <end position="225"/>
    </location>
</feature>
<dbReference type="EMBL" id="JAFBMS010000091">
    <property type="protein sequence ID" value="KAG9337251.1"/>
    <property type="molecule type" value="Genomic_DNA"/>
</dbReference>
<reference evidence="22" key="1">
    <citation type="thesis" date="2021" institute="BYU ScholarsArchive" country="Provo, UT, USA">
        <title>Applications of and Algorithms for Genome Assembly and Genomic Analyses with an Emphasis on Marine Teleosts.</title>
        <authorList>
            <person name="Pickett B.D."/>
        </authorList>
    </citation>
    <scope>NUCLEOTIDE SEQUENCE</scope>
    <source>
        <strain evidence="22">HI-2016</strain>
    </source>
</reference>
<evidence type="ECO:0000256" key="6">
    <source>
        <dbReference type="ARBA" id="ARBA00023018"/>
    </source>
</evidence>
<feature type="domain" description="Neurotransmitter-gated ion-channel ligand-binding" evidence="20">
    <location>
        <begin position="11"/>
        <end position="113"/>
    </location>
</feature>
<feature type="transmembrane region" description="Helical" evidence="19">
    <location>
        <begin position="134"/>
        <end position="153"/>
    </location>
</feature>
<keyword evidence="11" id="KW-1071">Ligand-gated ion channel</keyword>
<proteinExistence type="predicted"/>
<dbReference type="Pfam" id="PF02932">
    <property type="entry name" value="Neur_chan_memb"/>
    <property type="match status" value="1"/>
</dbReference>
<evidence type="ECO:0000313" key="23">
    <source>
        <dbReference type="Proteomes" id="UP000824540"/>
    </source>
</evidence>
<keyword evidence="7" id="KW-0406">Ion transport</keyword>
<accession>A0A8T2NEE1</accession>
<keyword evidence="8 19" id="KW-0472">Membrane</keyword>
<evidence type="ECO:0000256" key="17">
    <source>
        <dbReference type="ARBA" id="ARBA00037540"/>
    </source>
</evidence>
<dbReference type="GO" id="GO:0045211">
    <property type="term" value="C:postsynaptic membrane"/>
    <property type="evidence" value="ECO:0007669"/>
    <property type="project" value="UniProtKB-SubCell"/>
</dbReference>
<dbReference type="PANTHER" id="PTHR18945">
    <property type="entry name" value="NEUROTRANSMITTER GATED ION CHANNEL"/>
    <property type="match status" value="1"/>
</dbReference>
<dbReference type="InterPro" id="IPR036719">
    <property type="entry name" value="Neuro-gated_channel_TM_sf"/>
</dbReference>
<evidence type="ECO:0000256" key="8">
    <source>
        <dbReference type="ARBA" id="ARBA00023136"/>
    </source>
</evidence>
<evidence type="ECO:0000256" key="18">
    <source>
        <dbReference type="SAM" id="MobiDB-lite"/>
    </source>
</evidence>
<dbReference type="InterPro" id="IPR018000">
    <property type="entry name" value="Neurotransmitter_ion_chnl_CS"/>
</dbReference>